<dbReference type="AlphaFoldDB" id="A0A5N5DY21"/>
<reference evidence="2 3" key="1">
    <citation type="journal article" date="2017" name="Poromechanics V (2013)">
        <title>Genomic Characterization of the Arsenic-Tolerant Actinobacterium, &lt;i&gt;Rhodococcus erythropolis&lt;/i&gt; S43.</title>
        <authorList>
            <person name="Retamal-Morales G."/>
            <person name="Mehnert M."/>
            <person name="Schwabe R."/>
            <person name="Tischler D."/>
            <person name="Schloemann M."/>
            <person name="Levican G.J."/>
        </authorList>
    </citation>
    <scope>NUCLEOTIDE SEQUENCE [LARGE SCALE GENOMIC DNA]</scope>
    <source>
        <strain evidence="2 3">S43</strain>
    </source>
</reference>
<feature type="region of interest" description="Disordered" evidence="1">
    <location>
        <begin position="47"/>
        <end position="70"/>
    </location>
</feature>
<sequence>MPVPPEGYGDEDTLLPRVWKEWRRSRLDPGKGFLLARAGYLQLLGAPQSPAPKIEDRSSHIMRPGHQAQR</sequence>
<evidence type="ECO:0000256" key="1">
    <source>
        <dbReference type="SAM" id="MobiDB-lite"/>
    </source>
</evidence>
<dbReference type="Proteomes" id="UP000325576">
    <property type="component" value="Unassembled WGS sequence"/>
</dbReference>
<evidence type="ECO:0000313" key="3">
    <source>
        <dbReference type="Proteomes" id="UP000325576"/>
    </source>
</evidence>
<comment type="caution">
    <text evidence="2">The sequence shown here is derived from an EMBL/GenBank/DDBJ whole genome shotgun (WGS) entry which is preliminary data.</text>
</comment>
<accession>A0A5N5DY21</accession>
<dbReference type="EMBL" id="MRBO01000659">
    <property type="protein sequence ID" value="KAB2582633.1"/>
    <property type="molecule type" value="Genomic_DNA"/>
</dbReference>
<gene>
    <name evidence="2" type="ORF">BS297_24605</name>
</gene>
<proteinExistence type="predicted"/>
<protein>
    <submittedName>
        <fullName evidence="2">Uncharacterized protein</fullName>
    </submittedName>
</protein>
<organism evidence="2 3">
    <name type="scientific">Rhodococcus erythropolis</name>
    <name type="common">Arthrobacter picolinophilus</name>
    <dbReference type="NCBI Taxonomy" id="1833"/>
    <lineage>
        <taxon>Bacteria</taxon>
        <taxon>Bacillati</taxon>
        <taxon>Actinomycetota</taxon>
        <taxon>Actinomycetes</taxon>
        <taxon>Mycobacteriales</taxon>
        <taxon>Nocardiaceae</taxon>
        <taxon>Rhodococcus</taxon>
        <taxon>Rhodococcus erythropolis group</taxon>
    </lineage>
</organism>
<name>A0A5N5DY21_RHOER</name>
<evidence type="ECO:0000313" key="2">
    <source>
        <dbReference type="EMBL" id="KAB2582633.1"/>
    </source>
</evidence>